<dbReference type="EMBL" id="JADNYJ010000315">
    <property type="protein sequence ID" value="KAF8871260.1"/>
    <property type="molecule type" value="Genomic_DNA"/>
</dbReference>
<evidence type="ECO:0000256" key="1">
    <source>
        <dbReference type="ARBA" id="ARBA00004123"/>
    </source>
</evidence>
<dbReference type="Pfam" id="PF10497">
    <property type="entry name" value="zf-4CXXC_R1"/>
    <property type="match status" value="1"/>
</dbReference>
<evidence type="ECO:0000259" key="11">
    <source>
        <dbReference type="Pfam" id="PF10497"/>
    </source>
</evidence>
<evidence type="ECO:0000313" key="13">
    <source>
        <dbReference type="Proteomes" id="UP000724874"/>
    </source>
</evidence>
<keyword evidence="7" id="KW-0805">Transcription regulation</keyword>
<evidence type="ECO:0000256" key="4">
    <source>
        <dbReference type="ARBA" id="ARBA00022499"/>
    </source>
</evidence>
<gene>
    <name evidence="12" type="ORF">CPB84DRAFT_1830164</name>
</gene>
<feature type="region of interest" description="Disordered" evidence="10">
    <location>
        <begin position="657"/>
        <end position="683"/>
    </location>
</feature>
<dbReference type="AlphaFoldDB" id="A0A9P5TFI3"/>
<keyword evidence="8" id="KW-0804">Transcription</keyword>
<protein>
    <recommendedName>
        <fullName evidence="11">Zinc-finger domain-containing protein</fullName>
    </recommendedName>
</protein>
<accession>A0A9P5TFI3</accession>
<reference evidence="12" key="1">
    <citation type="submission" date="2020-11" db="EMBL/GenBank/DDBJ databases">
        <authorList>
            <consortium name="DOE Joint Genome Institute"/>
            <person name="Ahrendt S."/>
            <person name="Riley R."/>
            <person name="Andreopoulos W."/>
            <person name="LaButti K."/>
            <person name="Pangilinan J."/>
            <person name="Ruiz-duenas F.J."/>
            <person name="Barrasa J.M."/>
            <person name="Sanchez-Garcia M."/>
            <person name="Camarero S."/>
            <person name="Miyauchi S."/>
            <person name="Serrano A."/>
            <person name="Linde D."/>
            <person name="Babiker R."/>
            <person name="Drula E."/>
            <person name="Ayuso-Fernandez I."/>
            <person name="Pacheco R."/>
            <person name="Padilla G."/>
            <person name="Ferreira P."/>
            <person name="Barriuso J."/>
            <person name="Kellner H."/>
            <person name="Castanera R."/>
            <person name="Alfaro M."/>
            <person name="Ramirez L."/>
            <person name="Pisabarro A.G."/>
            <person name="Kuo A."/>
            <person name="Tritt A."/>
            <person name="Lipzen A."/>
            <person name="He G."/>
            <person name="Yan M."/>
            <person name="Ng V."/>
            <person name="Cullen D."/>
            <person name="Martin F."/>
            <person name="Rosso M.-N."/>
            <person name="Henrissat B."/>
            <person name="Hibbett D."/>
            <person name="Martinez A.T."/>
            <person name="Grigoriev I.V."/>
        </authorList>
    </citation>
    <scope>NUCLEOTIDE SEQUENCE</scope>
    <source>
        <strain evidence="12">AH 44721</strain>
    </source>
</reference>
<evidence type="ECO:0000256" key="2">
    <source>
        <dbReference type="ARBA" id="ARBA00004496"/>
    </source>
</evidence>
<proteinExistence type="predicted"/>
<evidence type="ECO:0000256" key="6">
    <source>
        <dbReference type="ARBA" id="ARBA00022843"/>
    </source>
</evidence>
<keyword evidence="3" id="KW-0963">Cytoplasm</keyword>
<feature type="region of interest" description="Disordered" evidence="10">
    <location>
        <begin position="725"/>
        <end position="747"/>
    </location>
</feature>
<dbReference type="InterPro" id="IPR018866">
    <property type="entry name" value="Znf-4CXXC_R1"/>
</dbReference>
<organism evidence="12 13">
    <name type="scientific">Gymnopilus junonius</name>
    <name type="common">Spectacular rustgill mushroom</name>
    <name type="synonym">Gymnopilus spectabilis subsp. junonius</name>
    <dbReference type="NCBI Taxonomy" id="109634"/>
    <lineage>
        <taxon>Eukaryota</taxon>
        <taxon>Fungi</taxon>
        <taxon>Dikarya</taxon>
        <taxon>Basidiomycota</taxon>
        <taxon>Agaricomycotina</taxon>
        <taxon>Agaricomycetes</taxon>
        <taxon>Agaricomycetidae</taxon>
        <taxon>Agaricales</taxon>
        <taxon>Agaricineae</taxon>
        <taxon>Hymenogastraceae</taxon>
        <taxon>Gymnopilus</taxon>
    </lineage>
</organism>
<evidence type="ECO:0000256" key="5">
    <source>
        <dbReference type="ARBA" id="ARBA00022553"/>
    </source>
</evidence>
<sequence>MSATPNSHSVVRKVNKAYVLVPPSPLNLSSYRPLRTPVHVAGGSKLKENMPLRPSQLAMSQQAASSPSLKRKLSERDVSTLVFDRVNPVPKRSKLSTAIPLKNTHIVQPTAPAENACPEFPNGFAYCHQCNKKRDLAATIHCTSVGKQRQTKDKNVKGRLCPNKYCKSCLKNRYDEDFEILKSEAHDTSGTLNFRCPQCKGLCNCPRCRKSLGLDAIGRIKPKSKELQAIARSNKSLKVEVVIEIKKPLFKPKPKPLPSLKWTQIPTGLTRNQADDRIFIREFVLRFSDILDPAIAKIYLEELEFISGHPRKQDDEEDTASWVSEACIKAMLIGLLGLLSKNSGINVSKLMKATVKDLRSAGVNLNKLWAALASLRDDVGKLCPPGEAQLTFPDPLPPSAFSAATARPLRNTRQLENSVNVVQSIQMIPVLVSLIHSVLETTPIREDIDQCAKDSKDFARDVREATRIENERWEKVKGEMETAPKDKAQRDEKPFLTINFVKNRAKRMVHRSQILNIDSCSKIISKSFVPRFTTLGVDDEGRTYYALSPSVAEREAAFEYLQVASSEKHMKPKKKGRVLSTEDRRELRDWSWFIAVWGKIPPLSPEENAKKIELDSDNEEDEDAATKEEKWWGFWEPEEISKVADWISIKSGLEDKIKAPERETNSSSTSKPPIPTKEKNNVRLTPCQEHLKRLVSELKDYASLLEWRVRDDKCVLVSRSVGKIQASPNPSAKAKDKVSSTTLSDDQ</sequence>
<keyword evidence="4" id="KW-1017">Isopeptide bond</keyword>
<dbReference type="GO" id="GO:0005737">
    <property type="term" value="C:cytoplasm"/>
    <property type="evidence" value="ECO:0007669"/>
    <property type="project" value="UniProtKB-SubCell"/>
</dbReference>
<dbReference type="GO" id="GO:0005634">
    <property type="term" value="C:nucleus"/>
    <property type="evidence" value="ECO:0007669"/>
    <property type="project" value="UniProtKB-SubCell"/>
</dbReference>
<dbReference type="Proteomes" id="UP000724874">
    <property type="component" value="Unassembled WGS sequence"/>
</dbReference>
<keyword evidence="6" id="KW-0832">Ubl conjugation</keyword>
<keyword evidence="13" id="KW-1185">Reference proteome</keyword>
<dbReference type="OrthoDB" id="298344at2759"/>
<dbReference type="InterPro" id="IPR040221">
    <property type="entry name" value="CDCA7/CDA7L"/>
</dbReference>
<evidence type="ECO:0000256" key="8">
    <source>
        <dbReference type="ARBA" id="ARBA00023163"/>
    </source>
</evidence>
<evidence type="ECO:0000256" key="3">
    <source>
        <dbReference type="ARBA" id="ARBA00022490"/>
    </source>
</evidence>
<feature type="domain" description="Zinc-finger" evidence="11">
    <location>
        <begin position="126"/>
        <end position="225"/>
    </location>
</feature>
<evidence type="ECO:0000256" key="7">
    <source>
        <dbReference type="ARBA" id="ARBA00023015"/>
    </source>
</evidence>
<name>A0A9P5TFI3_GYMJU</name>
<comment type="subcellular location">
    <subcellularLocation>
        <location evidence="2">Cytoplasm</location>
    </subcellularLocation>
    <subcellularLocation>
        <location evidence="1">Nucleus</location>
    </subcellularLocation>
</comment>
<dbReference type="PANTHER" id="PTHR31169:SF8">
    <property type="entry name" value="ZINC-FINGER DOMAIN OF MONOAMINE-OXIDASE A REPRESSOR R1 PROTEIN"/>
    <property type="match status" value="1"/>
</dbReference>
<comment type="caution">
    <text evidence="12">The sequence shown here is derived from an EMBL/GenBank/DDBJ whole genome shotgun (WGS) entry which is preliminary data.</text>
</comment>
<evidence type="ECO:0000256" key="10">
    <source>
        <dbReference type="SAM" id="MobiDB-lite"/>
    </source>
</evidence>
<dbReference type="PANTHER" id="PTHR31169">
    <property type="entry name" value="OS05G0300700 PROTEIN"/>
    <property type="match status" value="1"/>
</dbReference>
<evidence type="ECO:0000256" key="9">
    <source>
        <dbReference type="ARBA" id="ARBA00023242"/>
    </source>
</evidence>
<keyword evidence="9" id="KW-0539">Nucleus</keyword>
<keyword evidence="5" id="KW-0597">Phosphoprotein</keyword>
<evidence type="ECO:0000313" key="12">
    <source>
        <dbReference type="EMBL" id="KAF8871260.1"/>
    </source>
</evidence>
<dbReference type="GO" id="GO:0006355">
    <property type="term" value="P:regulation of DNA-templated transcription"/>
    <property type="evidence" value="ECO:0007669"/>
    <property type="project" value="InterPro"/>
</dbReference>